<dbReference type="InterPro" id="IPR036291">
    <property type="entry name" value="NAD(P)-bd_dom_sf"/>
</dbReference>
<dbReference type="PANTHER" id="PTHR43377">
    <property type="entry name" value="BILIVERDIN REDUCTASE A"/>
    <property type="match status" value="1"/>
</dbReference>
<dbReference type="PANTHER" id="PTHR43377:SF1">
    <property type="entry name" value="BILIVERDIN REDUCTASE A"/>
    <property type="match status" value="1"/>
</dbReference>
<dbReference type="SUPFAM" id="SSF51735">
    <property type="entry name" value="NAD(P)-binding Rossmann-fold domains"/>
    <property type="match status" value="1"/>
</dbReference>
<evidence type="ECO:0000259" key="1">
    <source>
        <dbReference type="Pfam" id="PF01408"/>
    </source>
</evidence>
<dbReference type="AlphaFoldDB" id="A0A4S8HFP2"/>
<keyword evidence="3" id="KW-1185">Reference proteome</keyword>
<dbReference type="OrthoDB" id="9781031at2"/>
<dbReference type="Proteomes" id="UP000306918">
    <property type="component" value="Unassembled WGS sequence"/>
</dbReference>
<feature type="domain" description="Gfo/Idh/MocA-like oxidoreductase N-terminal" evidence="1">
    <location>
        <begin position="29"/>
        <end position="134"/>
    </location>
</feature>
<name>A0A4S8HFP2_9BACT</name>
<protein>
    <submittedName>
        <fullName evidence="2">Gfo/Idh/MocA family oxidoreductase</fullName>
    </submittedName>
</protein>
<dbReference type="Gene3D" id="3.30.360.10">
    <property type="entry name" value="Dihydrodipicolinate Reductase, domain 2"/>
    <property type="match status" value="1"/>
</dbReference>
<dbReference type="InterPro" id="IPR051450">
    <property type="entry name" value="Gfo/Idh/MocA_Oxidoreductases"/>
</dbReference>
<sequence length="348" mass="39337">MLIQRLIDRYKTYRKTSFLNQPFNYKHQYAFIGTGQHSFSNLYPAIHYLGIPLKTICTRHLEHAQKMAARFPGCAGTDRLADIINDPAIKGVFVCATPVNHAAITRELLLAGKHVFVEKPPCFSLQELQNLIKLQGPQHGMPGLQKRFSPINKLLEPFRLKTTTYCYRYLTGAYPEGDAVFELFIHPVDNCIRLFGNIQNIQVNTSLKNNITCFLSIQHTNGITGMVHLSTDHSWQFPVDELEMNTPGAIFQASYPNKLISIEKSSRFLNIPLEKIFQTPVVKKVHLDNTGFIPVAGKNNLAMQGFSGEIAHFTNSVEQSKYSEQHSLQSLVTTYEVLEKIKTGIGNR</sequence>
<dbReference type="RefSeq" id="WP_136580131.1">
    <property type="nucleotide sequence ID" value="NZ_STFF01000010.1"/>
</dbReference>
<gene>
    <name evidence="2" type="ORF">FAM09_26175</name>
</gene>
<dbReference type="InterPro" id="IPR000683">
    <property type="entry name" value="Gfo/Idh/MocA-like_OxRdtase_N"/>
</dbReference>
<dbReference type="Gene3D" id="3.40.50.720">
    <property type="entry name" value="NAD(P)-binding Rossmann-like Domain"/>
    <property type="match status" value="1"/>
</dbReference>
<comment type="caution">
    <text evidence="2">The sequence shown here is derived from an EMBL/GenBank/DDBJ whole genome shotgun (WGS) entry which is preliminary data.</text>
</comment>
<organism evidence="2 3">
    <name type="scientific">Niastella caeni</name>
    <dbReference type="NCBI Taxonomy" id="2569763"/>
    <lineage>
        <taxon>Bacteria</taxon>
        <taxon>Pseudomonadati</taxon>
        <taxon>Bacteroidota</taxon>
        <taxon>Chitinophagia</taxon>
        <taxon>Chitinophagales</taxon>
        <taxon>Chitinophagaceae</taxon>
        <taxon>Niastella</taxon>
    </lineage>
</organism>
<reference evidence="2 3" key="1">
    <citation type="submission" date="2019-04" db="EMBL/GenBank/DDBJ databases">
        <title>Niastella caeni sp. nov., isolated from activated sludge.</title>
        <authorList>
            <person name="Sheng M."/>
        </authorList>
    </citation>
    <scope>NUCLEOTIDE SEQUENCE [LARGE SCALE GENOMIC DNA]</scope>
    <source>
        <strain evidence="2 3">HX-2-15</strain>
    </source>
</reference>
<evidence type="ECO:0000313" key="3">
    <source>
        <dbReference type="Proteomes" id="UP000306918"/>
    </source>
</evidence>
<dbReference type="Pfam" id="PF01408">
    <property type="entry name" value="GFO_IDH_MocA"/>
    <property type="match status" value="1"/>
</dbReference>
<evidence type="ECO:0000313" key="2">
    <source>
        <dbReference type="EMBL" id="THU32939.1"/>
    </source>
</evidence>
<dbReference type="EMBL" id="STFF01000010">
    <property type="protein sequence ID" value="THU32939.1"/>
    <property type="molecule type" value="Genomic_DNA"/>
</dbReference>
<accession>A0A4S8HFP2</accession>
<proteinExistence type="predicted"/>
<dbReference type="GO" id="GO:0000166">
    <property type="term" value="F:nucleotide binding"/>
    <property type="evidence" value="ECO:0007669"/>
    <property type="project" value="InterPro"/>
</dbReference>